<sequence length="173" mass="18761">MYPTCVCSNATRQPHPTDPPCAEGTCPPPLNPVRLIAGDANGRQAQSCGNMDAAYPNWSVFCTTTVVRPMNGTPYCAAFQTPYNSSWDVCPVSATSTQKTSSLSLTTPASQNNKCQSRRNSRKCPTNYGEETLLAMATAQTIAAFTMDHVITQDHSLVGDSQLWTIKIRVQLI</sequence>
<gene>
    <name evidence="1" type="ORF">APZ42_002579</name>
</gene>
<evidence type="ECO:0000313" key="2">
    <source>
        <dbReference type="Proteomes" id="UP000076858"/>
    </source>
</evidence>
<protein>
    <submittedName>
        <fullName evidence="1">Uncharacterized protein</fullName>
    </submittedName>
</protein>
<feature type="non-terminal residue" evidence="1">
    <location>
        <position position="173"/>
    </location>
</feature>
<dbReference type="EMBL" id="LRGB01008073">
    <property type="protein sequence ID" value="KZS00932.1"/>
    <property type="molecule type" value="Genomic_DNA"/>
</dbReference>
<accession>A0A164I6G9</accession>
<dbReference type="Proteomes" id="UP000076858">
    <property type="component" value="Unassembled WGS sequence"/>
</dbReference>
<name>A0A164I6G9_9CRUS</name>
<dbReference type="AlphaFoldDB" id="A0A164I6G9"/>
<proteinExistence type="predicted"/>
<organism evidence="1 2">
    <name type="scientific">Daphnia magna</name>
    <dbReference type="NCBI Taxonomy" id="35525"/>
    <lineage>
        <taxon>Eukaryota</taxon>
        <taxon>Metazoa</taxon>
        <taxon>Ecdysozoa</taxon>
        <taxon>Arthropoda</taxon>
        <taxon>Crustacea</taxon>
        <taxon>Branchiopoda</taxon>
        <taxon>Diplostraca</taxon>
        <taxon>Cladocera</taxon>
        <taxon>Anomopoda</taxon>
        <taxon>Daphniidae</taxon>
        <taxon>Daphnia</taxon>
    </lineage>
</organism>
<keyword evidence="2" id="KW-1185">Reference proteome</keyword>
<evidence type="ECO:0000313" key="1">
    <source>
        <dbReference type="EMBL" id="KZS00932.1"/>
    </source>
</evidence>
<dbReference type="OrthoDB" id="6359515at2759"/>
<comment type="caution">
    <text evidence="1">The sequence shown here is derived from an EMBL/GenBank/DDBJ whole genome shotgun (WGS) entry which is preliminary data.</text>
</comment>
<reference evidence="1 2" key="1">
    <citation type="submission" date="2016-03" db="EMBL/GenBank/DDBJ databases">
        <title>EvidentialGene: Evidence-directed Construction of Genes on Genomes.</title>
        <authorList>
            <person name="Gilbert D.G."/>
            <person name="Choi J.-H."/>
            <person name="Mockaitis K."/>
            <person name="Colbourne J."/>
            <person name="Pfrender M."/>
        </authorList>
    </citation>
    <scope>NUCLEOTIDE SEQUENCE [LARGE SCALE GENOMIC DNA]</scope>
    <source>
        <strain evidence="1 2">Xinb3</strain>
        <tissue evidence="1">Complete organism</tissue>
    </source>
</reference>